<protein>
    <submittedName>
        <fullName evidence="2">Uncharacterized protein</fullName>
    </submittedName>
</protein>
<feature type="region of interest" description="Disordered" evidence="1">
    <location>
        <begin position="1"/>
        <end position="70"/>
    </location>
</feature>
<dbReference type="EMBL" id="CCBP010000049">
    <property type="protein sequence ID" value="CDO69567.1"/>
    <property type="molecule type" value="Genomic_DNA"/>
</dbReference>
<gene>
    <name evidence="2" type="ORF">BN946_scf184759.g7</name>
</gene>
<feature type="compositionally biased region" description="Basic and acidic residues" evidence="1">
    <location>
        <begin position="56"/>
        <end position="65"/>
    </location>
</feature>
<dbReference type="HOGENOM" id="CLU_2265079_0_0_1"/>
<dbReference type="AlphaFoldDB" id="A0A060S543"/>
<comment type="caution">
    <text evidence="2">The sequence shown here is derived from an EMBL/GenBank/DDBJ whole genome shotgun (WGS) entry which is preliminary data.</text>
</comment>
<reference evidence="2" key="1">
    <citation type="submission" date="2014-01" db="EMBL/GenBank/DDBJ databases">
        <title>The genome of the white-rot fungus Pycnoporus cinnabarinus: a basidiomycete model with a versatile arsenal for lignocellulosic biomass breakdown.</title>
        <authorList>
            <person name="Levasseur A."/>
            <person name="Lomascolo A."/>
            <person name="Ruiz-Duenas F.J."/>
            <person name="Uzan E."/>
            <person name="Piumi F."/>
            <person name="Kues U."/>
            <person name="Ram A.F.J."/>
            <person name="Murat C."/>
            <person name="Haon M."/>
            <person name="Benoit I."/>
            <person name="Arfi Y."/>
            <person name="Chevret D."/>
            <person name="Drula E."/>
            <person name="Kwon M.J."/>
            <person name="Gouret P."/>
            <person name="Lesage-Meessen L."/>
            <person name="Lombard V."/>
            <person name="Mariette J."/>
            <person name="Noirot C."/>
            <person name="Park J."/>
            <person name="Patyshakuliyeva A."/>
            <person name="Wieneger R.A.B."/>
            <person name="Wosten H.A.B."/>
            <person name="Martin F."/>
            <person name="Coutinho P.M."/>
            <person name="de Vries R."/>
            <person name="Martinez A.T."/>
            <person name="Klopp C."/>
            <person name="Pontarotti P."/>
            <person name="Henrissat B."/>
            <person name="Record E."/>
        </authorList>
    </citation>
    <scope>NUCLEOTIDE SEQUENCE [LARGE SCALE GENOMIC DNA]</scope>
    <source>
        <strain evidence="2">BRFM137</strain>
    </source>
</reference>
<proteinExistence type="predicted"/>
<evidence type="ECO:0000313" key="2">
    <source>
        <dbReference type="EMBL" id="CDO69567.1"/>
    </source>
</evidence>
<organism evidence="2 3">
    <name type="scientific">Pycnoporus cinnabarinus</name>
    <name type="common">Cinnabar-red polypore</name>
    <name type="synonym">Trametes cinnabarina</name>
    <dbReference type="NCBI Taxonomy" id="5643"/>
    <lineage>
        <taxon>Eukaryota</taxon>
        <taxon>Fungi</taxon>
        <taxon>Dikarya</taxon>
        <taxon>Basidiomycota</taxon>
        <taxon>Agaricomycotina</taxon>
        <taxon>Agaricomycetes</taxon>
        <taxon>Polyporales</taxon>
        <taxon>Polyporaceae</taxon>
        <taxon>Trametes</taxon>
    </lineage>
</organism>
<feature type="compositionally biased region" description="Basic residues" evidence="1">
    <location>
        <begin position="43"/>
        <end position="55"/>
    </location>
</feature>
<dbReference type="STRING" id="5643.A0A060S543"/>
<feature type="compositionally biased region" description="Low complexity" evidence="1">
    <location>
        <begin position="28"/>
        <end position="40"/>
    </location>
</feature>
<evidence type="ECO:0000313" key="3">
    <source>
        <dbReference type="Proteomes" id="UP000029665"/>
    </source>
</evidence>
<sequence length="103" mass="11551">MTHSVPTPPPPEEEASVRITRPRRLSTASSNLDAFSSSSLDAHHHHHHNHHHHHHLSDPHGDPKIVLRPSINNSISQLSTLSHSNHTLSPYTRTLEHFTCLPS</sequence>
<keyword evidence="3" id="KW-1185">Reference proteome</keyword>
<feature type="compositionally biased region" description="Pro residues" evidence="1">
    <location>
        <begin position="1"/>
        <end position="10"/>
    </location>
</feature>
<accession>A0A060S543</accession>
<evidence type="ECO:0000256" key="1">
    <source>
        <dbReference type="SAM" id="MobiDB-lite"/>
    </source>
</evidence>
<name>A0A060S543_PYCCI</name>
<dbReference type="Proteomes" id="UP000029665">
    <property type="component" value="Unassembled WGS sequence"/>
</dbReference>